<keyword evidence="3" id="KW-1185">Reference proteome</keyword>
<evidence type="ECO:0000313" key="3">
    <source>
        <dbReference type="Proteomes" id="UP001341281"/>
    </source>
</evidence>
<name>A0AAQ3XAH4_PASNO</name>
<proteinExistence type="predicted"/>
<gene>
    <name evidence="2" type="ORF">U9M48_036857</name>
</gene>
<feature type="region of interest" description="Disordered" evidence="1">
    <location>
        <begin position="1"/>
        <end position="58"/>
    </location>
</feature>
<accession>A0AAQ3XAH4</accession>
<reference evidence="2 3" key="1">
    <citation type="submission" date="2024-02" db="EMBL/GenBank/DDBJ databases">
        <title>High-quality chromosome-scale genome assembly of Pensacola bahiagrass (Paspalum notatum Flugge var. saurae).</title>
        <authorList>
            <person name="Vega J.M."/>
            <person name="Podio M."/>
            <person name="Orjuela J."/>
            <person name="Siena L.A."/>
            <person name="Pessino S.C."/>
            <person name="Combes M.C."/>
            <person name="Mariac C."/>
            <person name="Albertini E."/>
            <person name="Pupilli F."/>
            <person name="Ortiz J.P.A."/>
            <person name="Leblanc O."/>
        </authorList>
    </citation>
    <scope>NUCLEOTIDE SEQUENCE [LARGE SCALE GENOMIC DNA]</scope>
    <source>
        <strain evidence="2">R1</strain>
        <tissue evidence="2">Leaf</tissue>
    </source>
</reference>
<feature type="compositionally biased region" description="Basic residues" evidence="1">
    <location>
        <begin position="43"/>
        <end position="58"/>
    </location>
</feature>
<protein>
    <submittedName>
        <fullName evidence="2">Uncharacterized protein</fullName>
    </submittedName>
</protein>
<sequence>HSKLSARTSGDGDLRRPNLRPQSPCTAAHRGSLPSLRSLGQIRSRHRPIRLGPHVRRGRIPDQPLLANLLALAEASSSPAPSRHLDFGCPGLPHIIIGP</sequence>
<organism evidence="2 3">
    <name type="scientific">Paspalum notatum var. saurae</name>
    <dbReference type="NCBI Taxonomy" id="547442"/>
    <lineage>
        <taxon>Eukaryota</taxon>
        <taxon>Viridiplantae</taxon>
        <taxon>Streptophyta</taxon>
        <taxon>Embryophyta</taxon>
        <taxon>Tracheophyta</taxon>
        <taxon>Spermatophyta</taxon>
        <taxon>Magnoliopsida</taxon>
        <taxon>Liliopsida</taxon>
        <taxon>Poales</taxon>
        <taxon>Poaceae</taxon>
        <taxon>PACMAD clade</taxon>
        <taxon>Panicoideae</taxon>
        <taxon>Andropogonodae</taxon>
        <taxon>Paspaleae</taxon>
        <taxon>Paspalinae</taxon>
        <taxon>Paspalum</taxon>
    </lineage>
</organism>
<evidence type="ECO:0000256" key="1">
    <source>
        <dbReference type="SAM" id="MobiDB-lite"/>
    </source>
</evidence>
<dbReference type="AlphaFoldDB" id="A0AAQ3XAH4"/>
<dbReference type="EMBL" id="CP144752">
    <property type="protein sequence ID" value="WVZ90566.1"/>
    <property type="molecule type" value="Genomic_DNA"/>
</dbReference>
<feature type="non-terminal residue" evidence="2">
    <location>
        <position position="99"/>
    </location>
</feature>
<evidence type="ECO:0000313" key="2">
    <source>
        <dbReference type="EMBL" id="WVZ90566.1"/>
    </source>
</evidence>
<dbReference type="Proteomes" id="UP001341281">
    <property type="component" value="Chromosome 08"/>
</dbReference>